<accession>A0A8C6S643</accession>
<evidence type="ECO:0000256" key="2">
    <source>
        <dbReference type="ARBA" id="ARBA00022741"/>
    </source>
</evidence>
<protein>
    <recommendedName>
        <fullName evidence="5">IRG-type G domain-containing protein</fullName>
    </recommendedName>
</protein>
<evidence type="ECO:0000256" key="4">
    <source>
        <dbReference type="ARBA" id="ARBA00023134"/>
    </source>
</evidence>
<evidence type="ECO:0000259" key="5">
    <source>
        <dbReference type="PROSITE" id="PS51716"/>
    </source>
</evidence>
<dbReference type="InterPro" id="IPR051515">
    <property type="entry name" value="IRG"/>
</dbReference>
<dbReference type="InterPro" id="IPR007743">
    <property type="entry name" value="Immunity-related_GTPase-like"/>
</dbReference>
<dbReference type="GO" id="GO:0016787">
    <property type="term" value="F:hydrolase activity"/>
    <property type="evidence" value="ECO:0007669"/>
    <property type="project" value="UniProtKB-KW"/>
</dbReference>
<dbReference type="InterPro" id="IPR027417">
    <property type="entry name" value="P-loop_NTPase"/>
</dbReference>
<dbReference type="Proteomes" id="UP000694523">
    <property type="component" value="Unplaced"/>
</dbReference>
<dbReference type="PROSITE" id="PS51716">
    <property type="entry name" value="G_IRG"/>
    <property type="match status" value="2"/>
</dbReference>
<dbReference type="Gene3D" id="3.40.50.300">
    <property type="entry name" value="P-loop containing nucleotide triphosphate hydrolases"/>
    <property type="match status" value="2"/>
</dbReference>
<sequence length="634" mass="70702">MADQYKEEIKAALQNSDLAQAAEMAQKYLDKSYNVRVNIGITGESGSGKSTLVNALRGIKNRTEGAAKTGVKETTTERTEYPHPKNDNIRIWDLPGIGTVKFTADEYIKKMEFETYDSFIIVSSDRFRENDAKLAKEIQKMNKKFYFVRSKIDQNITSEKEEDPNFNEEDYLKLIRDDCSKELQKMGFESPRVFLVSGLHLYDFKDLWKTLEAELGIIMADHFEEEFKTAIDNGDLSTAAEKTQEYLNKLNNVPVNIAITGEGGSGKSTLVNALRGIKNGTEGAAPTDVVETTTEPKEYKHPQNDNIRIWDLPGIGTTTFTAEKYIKMMEFEKYDFFIIVSSDRFRENDAKLAKEIQTMNKKFYFVRSKIDNNIRDAKDDHPNVNEDKVLESIKNNCTEGNMFTLNLAHILFKLILLTDFYAELQKLGCESPKVFLVSGKKLHLYKSEDLWKTLEADLPKLQRDALLLALPNISLDVIQQKKETLGSIIIWLTVASVAGATAPVPGLSGCVDLGMIVGFTIHCATSLGLTPELLQKLSDVSDVPLQDLKAELKSPLAGVKITSALVLQVLTRSAAYIAATTVEEGARFVPVIGTVVAMSLSGATTYAALKYILNTLAEDTQRVFIKALGLNTLV</sequence>
<dbReference type="Pfam" id="PF05049">
    <property type="entry name" value="IIGP"/>
    <property type="match status" value="2"/>
</dbReference>
<dbReference type="GO" id="GO:0005525">
    <property type="term" value="F:GTP binding"/>
    <property type="evidence" value="ECO:0007669"/>
    <property type="project" value="UniProtKB-KW"/>
</dbReference>
<dbReference type="Ensembl" id="ENSNMLT00000001850.1">
    <property type="protein sequence ID" value="ENSNMLP00000001599.1"/>
    <property type="gene ID" value="ENSNMLG00000001213.1"/>
</dbReference>
<keyword evidence="3" id="KW-0378">Hydrolase</keyword>
<evidence type="ECO:0000256" key="3">
    <source>
        <dbReference type="ARBA" id="ARBA00022801"/>
    </source>
</evidence>
<feature type="domain" description="IRG-type G" evidence="5">
    <location>
        <begin position="253"/>
        <end position="457"/>
    </location>
</feature>
<evidence type="ECO:0000256" key="1">
    <source>
        <dbReference type="ARBA" id="ARBA00005429"/>
    </source>
</evidence>
<dbReference type="NCBIfam" id="TIGR00231">
    <property type="entry name" value="small_GTP"/>
    <property type="match status" value="1"/>
</dbReference>
<dbReference type="FunFam" id="3.40.50.300:FF:000541">
    <property type="entry name" value="Immunity related GTPase M"/>
    <property type="match status" value="2"/>
</dbReference>
<dbReference type="InterPro" id="IPR030385">
    <property type="entry name" value="G_IRG_dom"/>
</dbReference>
<dbReference type="PANTHER" id="PTHR32341">
    <property type="entry name" value="INTERFERON-INDUCIBLE GTPASE"/>
    <property type="match status" value="1"/>
</dbReference>
<dbReference type="AlphaFoldDB" id="A0A8C6S643"/>
<keyword evidence="4" id="KW-0342">GTP-binding</keyword>
<evidence type="ECO:0000313" key="6">
    <source>
        <dbReference type="Ensembl" id="ENSNMLP00000001599.1"/>
    </source>
</evidence>
<reference evidence="6" key="2">
    <citation type="submission" date="2025-09" db="UniProtKB">
        <authorList>
            <consortium name="Ensembl"/>
        </authorList>
    </citation>
    <scope>IDENTIFICATION</scope>
</reference>
<proteinExistence type="inferred from homology"/>
<dbReference type="SUPFAM" id="SSF52540">
    <property type="entry name" value="P-loop containing nucleoside triphosphate hydrolases"/>
    <property type="match status" value="2"/>
</dbReference>
<keyword evidence="2" id="KW-0547">Nucleotide-binding</keyword>
<reference evidence="6" key="1">
    <citation type="submission" date="2025-08" db="UniProtKB">
        <authorList>
            <consortium name="Ensembl"/>
        </authorList>
    </citation>
    <scope>IDENTIFICATION</scope>
</reference>
<feature type="domain" description="IRG-type G" evidence="5">
    <location>
        <begin position="35"/>
        <end position="214"/>
    </location>
</feature>
<dbReference type="PANTHER" id="PTHR32341:SF10">
    <property type="entry name" value="INTERFERON-INDUCIBLE GTPASE 5"/>
    <property type="match status" value="1"/>
</dbReference>
<dbReference type="InterPro" id="IPR005225">
    <property type="entry name" value="Small_GTP-bd"/>
</dbReference>
<name>A0A8C6S643_9GOBI</name>
<keyword evidence="7" id="KW-1185">Reference proteome</keyword>
<organism evidence="6 7">
    <name type="scientific">Neogobius melanostomus</name>
    <name type="common">round goby</name>
    <dbReference type="NCBI Taxonomy" id="47308"/>
    <lineage>
        <taxon>Eukaryota</taxon>
        <taxon>Metazoa</taxon>
        <taxon>Chordata</taxon>
        <taxon>Craniata</taxon>
        <taxon>Vertebrata</taxon>
        <taxon>Euteleostomi</taxon>
        <taxon>Actinopterygii</taxon>
        <taxon>Neopterygii</taxon>
        <taxon>Teleostei</taxon>
        <taxon>Neoteleostei</taxon>
        <taxon>Acanthomorphata</taxon>
        <taxon>Gobiaria</taxon>
        <taxon>Gobiiformes</taxon>
        <taxon>Gobioidei</taxon>
        <taxon>Gobiidae</taxon>
        <taxon>Benthophilinae</taxon>
        <taxon>Neogobiini</taxon>
        <taxon>Neogobius</taxon>
    </lineage>
</organism>
<dbReference type="GO" id="GO:0016020">
    <property type="term" value="C:membrane"/>
    <property type="evidence" value="ECO:0007669"/>
    <property type="project" value="InterPro"/>
</dbReference>
<evidence type="ECO:0000313" key="7">
    <source>
        <dbReference type="Proteomes" id="UP000694523"/>
    </source>
</evidence>
<comment type="similarity">
    <text evidence="1">Belongs to the TRAFAC class dynamin-like GTPase superfamily. IRG family.</text>
</comment>